<comment type="caution">
    <text evidence="11">The sequence shown here is derived from an EMBL/GenBank/DDBJ whole genome shotgun (WGS) entry which is preliminary data.</text>
</comment>
<evidence type="ECO:0000259" key="10">
    <source>
        <dbReference type="Pfam" id="PF22638"/>
    </source>
</evidence>
<gene>
    <name evidence="11" type="primary">flgK</name>
    <name evidence="11" type="ORF">H8D96_04450</name>
</gene>
<evidence type="ECO:0000256" key="2">
    <source>
        <dbReference type="ARBA" id="ARBA00004613"/>
    </source>
</evidence>
<protein>
    <recommendedName>
        <fullName evidence="4">Flagellar hook-associated protein 1</fullName>
    </recommendedName>
</protein>
<dbReference type="AlphaFoldDB" id="A0A8J6TQC9"/>
<dbReference type="Proteomes" id="UP000605201">
    <property type="component" value="Unassembled WGS sequence"/>
</dbReference>
<keyword evidence="7" id="KW-0175">Coiled coil</keyword>
<evidence type="ECO:0000256" key="1">
    <source>
        <dbReference type="ARBA" id="ARBA00004365"/>
    </source>
</evidence>
<accession>A0A8J6TQC9</accession>
<comment type="subcellular location">
    <subcellularLocation>
        <location evidence="1">Bacterial flagellum</location>
    </subcellularLocation>
    <subcellularLocation>
        <location evidence="2">Secreted</location>
    </subcellularLocation>
</comment>
<dbReference type="Pfam" id="PF00460">
    <property type="entry name" value="Flg_bb_rod"/>
    <property type="match status" value="1"/>
</dbReference>
<feature type="coiled-coil region" evidence="7">
    <location>
        <begin position="165"/>
        <end position="192"/>
    </location>
</feature>
<evidence type="ECO:0000256" key="6">
    <source>
        <dbReference type="ARBA" id="ARBA00023143"/>
    </source>
</evidence>
<dbReference type="InterPro" id="IPR010930">
    <property type="entry name" value="Flg_bb/hook_C_dom"/>
</dbReference>
<sequence length="976" mass="102887">MSIISILDIARTALSTQQYGIEVTGHNIANVNTPEYSRQSPVVVAKDPLKRGGLLLGRGAEVGSVVRATDQLVENRLMMEKSSMLSSQEMENYMRIFEGLFNENSDTSISSMLSDFWNSWQDISNDPSGVPQRIALYEQSSLLAEQLNILNQDLTQIETDLTGAVKTGIERINQLTDEIANLNRQVITVESDGNTANDLRDKRNARISELYGYLDVQTFEQDNGTLTVTTTRGGILVAGTDSFDLSLGGTDGNRVLWENSSGTSVDITNYLTTGKLGGWLEMRDGIIAKYKLDLDAVAKEFIWSVNEQHSQGVGLKFFDTAVTGTYKTGSSGLLDTLSHGNKIDYTKDFKMWTYDSGETLPVAIDVDMGISTASPSYGATTFNIADTTYTIEVTQGGVAGTDAVQFSWSETKTPNSGTVTMAAAATSVVIDGATLSFSASDVLVAGNILTVNTVAGGTPAPVVMTPTGTANNILDTYTFTVDSASGGTIGTDNIEIDWSNSTTSGTFTLTASDTTVTVDGMTLPFTSGYLFAGDAFTITTDANGTPTANLPSDWHWTLDSFVSQFNRQTPRVTASKTSANALTFTPYTAGTDLELKNHSYSGGVTAANTTVTVNNYDMLTTSTPSAGTAPLTVTQTPAIENTTDTIAGETASVAINIPAEADESVTGIILEWDQPTTSWSVQNDGGFTGGIVIGGTNLANEVDLQLGGSGTDDITVTVTNAGAAVDAETVTFDINTDNWRVSNVPGAYTLASGTDIGGDNDGFDIDLNGDGSSDIAVSFATALTADGIVAFDIAAAAGTYSFGFSDDTAQDSGLTAALGINTFFQGSGASSIGINTVLSNKDYIAAAQIDAGTGDRAAGDNSNALAIADLQYTNTTITRTTVDRIDGNTPETVTATIEDYYHATIGSIGVTSSSIVRAKEFNEIMVNKLTAVRDSISAVSLDEEMANLIKFQHAYAAAAKIINVADEMYVALLQVK</sequence>
<evidence type="ECO:0000256" key="5">
    <source>
        <dbReference type="ARBA" id="ARBA00022525"/>
    </source>
</evidence>
<dbReference type="Pfam" id="PF06429">
    <property type="entry name" value="Flg_bbr_C"/>
    <property type="match status" value="1"/>
</dbReference>
<keyword evidence="5" id="KW-0964">Secreted</keyword>
<evidence type="ECO:0000313" key="11">
    <source>
        <dbReference type="EMBL" id="MBC8431150.1"/>
    </source>
</evidence>
<keyword evidence="11" id="KW-0282">Flagellum</keyword>
<dbReference type="EMBL" id="JACNIG010000117">
    <property type="protein sequence ID" value="MBC8431150.1"/>
    <property type="molecule type" value="Genomic_DNA"/>
</dbReference>
<feature type="domain" description="Flagellar hook-associated protein FlgK helical" evidence="10">
    <location>
        <begin position="98"/>
        <end position="316"/>
    </location>
</feature>
<dbReference type="PRINTS" id="PR01005">
    <property type="entry name" value="FLGHOOKAP1"/>
</dbReference>
<dbReference type="NCBIfam" id="TIGR02492">
    <property type="entry name" value="flgK_ends"/>
    <property type="match status" value="1"/>
</dbReference>
<evidence type="ECO:0000313" key="12">
    <source>
        <dbReference type="Proteomes" id="UP000605201"/>
    </source>
</evidence>
<dbReference type="GO" id="GO:0009424">
    <property type="term" value="C:bacterial-type flagellum hook"/>
    <property type="evidence" value="ECO:0007669"/>
    <property type="project" value="InterPro"/>
</dbReference>
<feature type="domain" description="Flagellar basal body rod protein N-terminal" evidence="8">
    <location>
        <begin position="7"/>
        <end position="36"/>
    </location>
</feature>
<dbReference type="PANTHER" id="PTHR30033:SF1">
    <property type="entry name" value="FLAGELLAR HOOK-ASSOCIATED PROTEIN 1"/>
    <property type="match status" value="1"/>
</dbReference>
<comment type="similarity">
    <text evidence="3">Belongs to the flagella basal body rod proteins family.</text>
</comment>
<dbReference type="SUPFAM" id="SSF64518">
    <property type="entry name" value="Phase 1 flagellin"/>
    <property type="match status" value="1"/>
</dbReference>
<dbReference type="PANTHER" id="PTHR30033">
    <property type="entry name" value="FLAGELLAR HOOK-ASSOCIATED PROTEIN 1"/>
    <property type="match status" value="1"/>
</dbReference>
<feature type="domain" description="Flagellar basal-body/hook protein C-terminal" evidence="9">
    <location>
        <begin position="936"/>
        <end position="974"/>
    </location>
</feature>
<evidence type="ECO:0000259" key="8">
    <source>
        <dbReference type="Pfam" id="PF00460"/>
    </source>
</evidence>
<dbReference type="GO" id="GO:0005576">
    <property type="term" value="C:extracellular region"/>
    <property type="evidence" value="ECO:0007669"/>
    <property type="project" value="UniProtKB-SubCell"/>
</dbReference>
<evidence type="ECO:0000259" key="9">
    <source>
        <dbReference type="Pfam" id="PF06429"/>
    </source>
</evidence>
<dbReference type="GO" id="GO:0044780">
    <property type="term" value="P:bacterial-type flagellum assembly"/>
    <property type="evidence" value="ECO:0007669"/>
    <property type="project" value="InterPro"/>
</dbReference>
<dbReference type="InterPro" id="IPR053927">
    <property type="entry name" value="FlgK_helical"/>
</dbReference>
<evidence type="ECO:0000256" key="7">
    <source>
        <dbReference type="SAM" id="Coils"/>
    </source>
</evidence>
<name>A0A8J6TQC9_9BACT</name>
<keyword evidence="11" id="KW-0966">Cell projection</keyword>
<proteinExistence type="inferred from homology"/>
<dbReference type="InterPro" id="IPR002371">
    <property type="entry name" value="FlgK"/>
</dbReference>
<organism evidence="11 12">
    <name type="scientific">Candidatus Desulfatibia vada</name>
    <dbReference type="NCBI Taxonomy" id="2841696"/>
    <lineage>
        <taxon>Bacteria</taxon>
        <taxon>Pseudomonadati</taxon>
        <taxon>Thermodesulfobacteriota</taxon>
        <taxon>Desulfobacteria</taxon>
        <taxon>Desulfobacterales</taxon>
        <taxon>Desulfobacterales incertae sedis</taxon>
        <taxon>Candidatus Desulfatibia</taxon>
    </lineage>
</organism>
<evidence type="ECO:0000256" key="3">
    <source>
        <dbReference type="ARBA" id="ARBA00009677"/>
    </source>
</evidence>
<dbReference type="GO" id="GO:0005198">
    <property type="term" value="F:structural molecule activity"/>
    <property type="evidence" value="ECO:0007669"/>
    <property type="project" value="InterPro"/>
</dbReference>
<evidence type="ECO:0000256" key="4">
    <source>
        <dbReference type="ARBA" id="ARBA00016244"/>
    </source>
</evidence>
<keyword evidence="6" id="KW-0975">Bacterial flagellum</keyword>
<dbReference type="Pfam" id="PF22638">
    <property type="entry name" value="FlgK_D1"/>
    <property type="match status" value="1"/>
</dbReference>
<keyword evidence="11" id="KW-0969">Cilium</keyword>
<dbReference type="InterPro" id="IPR001444">
    <property type="entry name" value="Flag_bb_rod_N"/>
</dbReference>
<reference evidence="11 12" key="1">
    <citation type="submission" date="2020-08" db="EMBL/GenBank/DDBJ databases">
        <title>Bridging the membrane lipid divide: bacteria of the FCB group superphylum have the potential to synthesize archaeal ether lipids.</title>
        <authorList>
            <person name="Villanueva L."/>
            <person name="Von Meijenfeldt F.A.B."/>
            <person name="Westbye A.B."/>
            <person name="Yadav S."/>
            <person name="Hopmans E.C."/>
            <person name="Dutilh B.E."/>
            <person name="Sinninghe Damste J.S."/>
        </authorList>
    </citation>
    <scope>NUCLEOTIDE SEQUENCE [LARGE SCALE GENOMIC DNA]</scope>
    <source>
        <strain evidence="11">NIOZ-UU17</strain>
    </source>
</reference>